<reference evidence="1" key="1">
    <citation type="submission" date="2020-05" db="EMBL/GenBank/DDBJ databases">
        <title>Large-scale comparative analyses of tick genomes elucidate their genetic diversity and vector capacities.</title>
        <authorList>
            <person name="Jia N."/>
            <person name="Wang J."/>
            <person name="Shi W."/>
            <person name="Du L."/>
            <person name="Sun Y."/>
            <person name="Zhan W."/>
            <person name="Jiang J."/>
            <person name="Wang Q."/>
            <person name="Zhang B."/>
            <person name="Ji P."/>
            <person name="Sakyi L.B."/>
            <person name="Cui X."/>
            <person name="Yuan T."/>
            <person name="Jiang B."/>
            <person name="Yang W."/>
            <person name="Lam T.T.-Y."/>
            <person name="Chang Q."/>
            <person name="Ding S."/>
            <person name="Wang X."/>
            <person name="Zhu J."/>
            <person name="Ruan X."/>
            <person name="Zhao L."/>
            <person name="Wei J."/>
            <person name="Que T."/>
            <person name="Du C."/>
            <person name="Cheng J."/>
            <person name="Dai P."/>
            <person name="Han X."/>
            <person name="Huang E."/>
            <person name="Gao Y."/>
            <person name="Liu J."/>
            <person name="Shao H."/>
            <person name="Ye R."/>
            <person name="Li L."/>
            <person name="Wei W."/>
            <person name="Wang X."/>
            <person name="Wang C."/>
            <person name="Yang T."/>
            <person name="Huo Q."/>
            <person name="Li W."/>
            <person name="Guo W."/>
            <person name="Chen H."/>
            <person name="Zhou L."/>
            <person name="Ni X."/>
            <person name="Tian J."/>
            <person name="Zhou Y."/>
            <person name="Sheng Y."/>
            <person name="Liu T."/>
            <person name="Pan Y."/>
            <person name="Xia L."/>
            <person name="Li J."/>
            <person name="Zhao F."/>
            <person name="Cao W."/>
        </authorList>
    </citation>
    <scope>NUCLEOTIDE SEQUENCE</scope>
    <source>
        <strain evidence="1">Dsil-2018</strain>
    </source>
</reference>
<sequence>MMCSKVFSVGRALTGALRCSVWSDVLNASPARLLLPVQRFRFSDLLTAPQVRLCSQITANQSAEQDPALLMSEAQSEVTAEDSSEPDKLYKRIELEVRGHDPAVLKSYKWYAMEAAKLLDISVSRTWQPKHVNERWTLLKAPFGKKKHMVQYEMRTYFQFIELKHLTGSTADTYLEYIQRNLPEGVAMKVTKYILERKCRSKTKSPCQATPTAALGHIVKRHGVVTAASVAPRQAPRLVGRGVAVTATLGLSTASGFSTPPPNFGGGTPPCFSLSYGGGRGGCGGSGTPMPDSRNDFRSLPLSVAQERKLCHSTPSQPAGTSTRNVLHTRPSHLPTSSTPLHYANFPPSPVGSSERDIPDVVSRPILTVATAATPGSLSTSTCRRGCVESDRSTATIGGANGGCTPAWLVAPPGSPRRTHSDPVIHLDEVDEEQADNPGIWTYRPRSGLVNSKPDHSATLRARAAIPEEVKALQEINSKLWNQVQHLQSQLELLRRIKSPDKSLSTSANGVSFAELLADVYYAQRERDDSISERLASANQSLDLYQKELQKLAEARSDASDGSGDEENCDNLVLSGLDKILQGLEGSWAPARVTRHQETLLATVQRLRDHRGKRARHRLRAIQAERDVALEKVKVLEKEVQELHMKAIWKSENWGCSSNDAVQQATNERNAALGRLHELQESLAAQANNGDRGTGDGVKISTEAQTDFIGVQDGVDLAASSFLQELKEEVSRISQRLDEEAASRQNAELKCQR</sequence>
<dbReference type="Proteomes" id="UP000821865">
    <property type="component" value="Chromosome 7"/>
</dbReference>
<name>A0ACB8CEM6_DERSI</name>
<dbReference type="EMBL" id="CM023476">
    <property type="protein sequence ID" value="KAH7941198.1"/>
    <property type="molecule type" value="Genomic_DNA"/>
</dbReference>
<keyword evidence="2" id="KW-1185">Reference proteome</keyword>
<protein>
    <submittedName>
        <fullName evidence="1">Uncharacterized protein</fullName>
    </submittedName>
</protein>
<evidence type="ECO:0000313" key="2">
    <source>
        <dbReference type="Proteomes" id="UP000821865"/>
    </source>
</evidence>
<comment type="caution">
    <text evidence="1">The sequence shown here is derived from an EMBL/GenBank/DDBJ whole genome shotgun (WGS) entry which is preliminary data.</text>
</comment>
<accession>A0ACB8CEM6</accession>
<organism evidence="1 2">
    <name type="scientific">Dermacentor silvarum</name>
    <name type="common">Tick</name>
    <dbReference type="NCBI Taxonomy" id="543639"/>
    <lineage>
        <taxon>Eukaryota</taxon>
        <taxon>Metazoa</taxon>
        <taxon>Ecdysozoa</taxon>
        <taxon>Arthropoda</taxon>
        <taxon>Chelicerata</taxon>
        <taxon>Arachnida</taxon>
        <taxon>Acari</taxon>
        <taxon>Parasitiformes</taxon>
        <taxon>Ixodida</taxon>
        <taxon>Ixodoidea</taxon>
        <taxon>Ixodidae</taxon>
        <taxon>Rhipicephalinae</taxon>
        <taxon>Dermacentor</taxon>
    </lineage>
</organism>
<gene>
    <name evidence="1" type="ORF">HPB49_010905</name>
</gene>
<proteinExistence type="predicted"/>
<evidence type="ECO:0000313" key="1">
    <source>
        <dbReference type="EMBL" id="KAH7941198.1"/>
    </source>
</evidence>